<dbReference type="PROSITE" id="PS50937">
    <property type="entry name" value="HTH_MERR_2"/>
    <property type="match status" value="1"/>
</dbReference>
<dbReference type="GO" id="GO:0003700">
    <property type="term" value="F:DNA-binding transcription factor activity"/>
    <property type="evidence" value="ECO:0007669"/>
    <property type="project" value="InterPro"/>
</dbReference>
<organism evidence="4 5">
    <name type="scientific">Microbacterium maritypicum MF109</name>
    <dbReference type="NCBI Taxonomy" id="1333857"/>
    <lineage>
        <taxon>Bacteria</taxon>
        <taxon>Bacillati</taxon>
        <taxon>Actinomycetota</taxon>
        <taxon>Actinomycetes</taxon>
        <taxon>Micrococcales</taxon>
        <taxon>Microbacteriaceae</taxon>
        <taxon>Microbacterium</taxon>
    </lineage>
</organism>
<dbReference type="InterPro" id="IPR047057">
    <property type="entry name" value="MerR_fam"/>
</dbReference>
<proteinExistence type="predicted"/>
<dbReference type="SUPFAM" id="SSF46955">
    <property type="entry name" value="Putative DNA-binding domain"/>
    <property type="match status" value="1"/>
</dbReference>
<dbReference type="Gene3D" id="1.10.1660.10">
    <property type="match status" value="1"/>
</dbReference>
<dbReference type="CDD" id="cd04780">
    <property type="entry name" value="HTH_MerR-like_sg5"/>
    <property type="match status" value="1"/>
</dbReference>
<protein>
    <recommendedName>
        <fullName evidence="3">HTH merR-type domain-containing protein</fullName>
    </recommendedName>
</protein>
<dbReference type="PRINTS" id="PR00040">
    <property type="entry name" value="HTHMERR"/>
</dbReference>
<accession>T5K5Y1</accession>
<dbReference type="InterPro" id="IPR009061">
    <property type="entry name" value="DNA-bd_dom_put_sf"/>
</dbReference>
<comment type="caution">
    <text evidence="4">The sequence shown here is derived from an EMBL/GenBank/DDBJ whole genome shotgun (WGS) entry which is preliminary data.</text>
</comment>
<dbReference type="EMBL" id="ATAO01000195">
    <property type="protein sequence ID" value="EQM75839.1"/>
    <property type="molecule type" value="Genomic_DNA"/>
</dbReference>
<evidence type="ECO:0000256" key="1">
    <source>
        <dbReference type="ARBA" id="ARBA00023125"/>
    </source>
</evidence>
<dbReference type="PANTHER" id="PTHR30204">
    <property type="entry name" value="REDOX-CYCLING DRUG-SENSING TRANSCRIPTIONAL ACTIVATOR SOXR"/>
    <property type="match status" value="1"/>
</dbReference>
<dbReference type="PATRIC" id="fig|1333857.3.peg.2314"/>
<dbReference type="GO" id="GO:0003677">
    <property type="term" value="F:DNA binding"/>
    <property type="evidence" value="ECO:0007669"/>
    <property type="project" value="UniProtKB-KW"/>
</dbReference>
<dbReference type="AlphaFoldDB" id="T5K5Y1"/>
<evidence type="ECO:0000313" key="5">
    <source>
        <dbReference type="Proteomes" id="UP000016033"/>
    </source>
</evidence>
<feature type="domain" description="HTH merR-type" evidence="3">
    <location>
        <begin position="1"/>
        <end position="69"/>
    </location>
</feature>
<dbReference type="Proteomes" id="UP000016033">
    <property type="component" value="Unassembled WGS sequence"/>
</dbReference>
<dbReference type="Pfam" id="PF13411">
    <property type="entry name" value="MerR_1"/>
    <property type="match status" value="1"/>
</dbReference>
<evidence type="ECO:0000313" key="4">
    <source>
        <dbReference type="EMBL" id="EQM75839.1"/>
    </source>
</evidence>
<feature type="region of interest" description="Disordered" evidence="2">
    <location>
        <begin position="198"/>
        <end position="224"/>
    </location>
</feature>
<dbReference type="SMART" id="SM00422">
    <property type="entry name" value="HTH_MERR"/>
    <property type="match status" value="1"/>
</dbReference>
<dbReference type="InterPro" id="IPR000551">
    <property type="entry name" value="MerR-type_HTH_dom"/>
</dbReference>
<gene>
    <name evidence="4" type="ORF">L687_02025</name>
</gene>
<sequence length="224" mass="23625">MRISELSAQTGVTVPTIKYYLREGLLPEGERSSATQAAYGEKHVERLRVIRALLDAGVSIAETRRVLGALDDPPASPHELLGAAHAAITPPVDEELDLTDAEELVAGLGWKPGMCDEAVLHAVARALQGLERVGFTVPDAAMAEYLASMRRIADAEIVGVPGESAEAAVRYVVLGSVLVEPLLLALRRVAQQVSSGERFGEAKANRASPDDAALSMPSGGGETH</sequence>
<name>T5K5Y1_MICMQ</name>
<dbReference type="RefSeq" id="WP_021200271.1">
    <property type="nucleotide sequence ID" value="NZ_ATAO01000195.1"/>
</dbReference>
<keyword evidence="1" id="KW-0238">DNA-binding</keyword>
<dbReference type="PANTHER" id="PTHR30204:SF98">
    <property type="entry name" value="HTH-TYPE TRANSCRIPTIONAL REGULATOR ADHR"/>
    <property type="match status" value="1"/>
</dbReference>
<evidence type="ECO:0000259" key="3">
    <source>
        <dbReference type="PROSITE" id="PS50937"/>
    </source>
</evidence>
<reference evidence="4 5" key="1">
    <citation type="journal article" date="2013" name="Genome Announc.">
        <title>Whole-genome sequences of five oyster-associated bacteria show potential for crude oil hydrocarbon degradation.</title>
        <authorList>
            <person name="Chauhan A."/>
            <person name="Green S."/>
            <person name="Pathak A."/>
            <person name="Thomas J."/>
            <person name="Venkatramanan R."/>
        </authorList>
    </citation>
    <scope>NUCLEOTIDE SEQUENCE [LARGE SCALE GENOMIC DNA]</scope>
    <source>
        <strain evidence="4 5">MF109</strain>
    </source>
</reference>
<evidence type="ECO:0000256" key="2">
    <source>
        <dbReference type="SAM" id="MobiDB-lite"/>
    </source>
</evidence>